<dbReference type="OMA" id="FTTIRIG"/>
<dbReference type="InterPro" id="IPR029063">
    <property type="entry name" value="SAM-dependent_MTases_sf"/>
</dbReference>
<organism evidence="3 4">
    <name type="scientific">Polarella glacialis</name>
    <name type="common">Dinoflagellate</name>
    <dbReference type="NCBI Taxonomy" id="89957"/>
    <lineage>
        <taxon>Eukaryota</taxon>
        <taxon>Sar</taxon>
        <taxon>Alveolata</taxon>
        <taxon>Dinophyceae</taxon>
        <taxon>Suessiales</taxon>
        <taxon>Suessiaceae</taxon>
        <taxon>Polarella</taxon>
    </lineage>
</organism>
<feature type="domain" description="Dinoflagellate luciferase N-terminal" evidence="2">
    <location>
        <begin position="1116"/>
        <end position="1188"/>
    </location>
</feature>
<feature type="region of interest" description="Disordered" evidence="1">
    <location>
        <begin position="533"/>
        <end position="562"/>
    </location>
</feature>
<protein>
    <recommendedName>
        <fullName evidence="2">Dinoflagellate luciferase N-terminal domain-containing protein</fullName>
    </recommendedName>
</protein>
<dbReference type="Pfam" id="PF05295">
    <property type="entry name" value="Luciferase_N"/>
    <property type="match status" value="1"/>
</dbReference>
<accession>A0A813FEU5</accession>
<sequence length="2036" mass="224108">MDSAYQKMQAGEACLVKMMERSSAFESLEDVFAWCFGDAVLLSAPQDIAMRFDTRRCEGSMRLRGTHAKLALLVSDMRNVASATAASVLEAISQHSYGMGQWLKVAGGAKANLIESSLRTRPGKPGEVALECGVFVGFTTIRIGQRDLEQKAAAENPRVPGVVGLEVEPVHVCVARWMVNLAKLSAVVEVWAGIAHDSLFRAADEFGPRSVRLVFMDHGADRSRLLAPRRPGFSSSRSSFGEPARSGEPSSLSLRETAETGSFAKVLRRIMNAGQSLAGDAAVSPTPSASAAPWASATPHGQSAPSATASVSYAAFVSSIVARGGRADPKTLPGSEETSSWAPSSPPQVRSSGSNQPSSVLPLRSPSPPQAEGTAGALRTPTSMSLMFLKRKEDDKMKMEEMFVKMKEEDLEAKRRKLNQKFEDKKAAPSTPTQADTSGASECPTPPAVHCSTMDDIYEFASTCPNARKAFKWMGVTSVLDLACMFSSEADLRFKLQKCDEPEDIVCNVIRTWKLARTNEEYLIESASTRLQTRASRSARPEPASVVSLRKTRKGLHGPPELDNRLSRTTVLPLSKAAVVQNDRREEHLSLMWSLFAELGDRGLRRSAAVLEDADAAKPGFMRNFREFDEGQLRSKLSVLKRWQRWYEARQPRDQPYWLTSANAVSAFLASVNEGGPTASSGVYQGLLWWSTYVGIPFHLSDPSVCSFKTKDAGHSEEPVPPIDVMTFDRMLSLSLALQGSISIFAGCVILMLSACLRFARLQRSTLLRIQDGCLVGTCSRGKRRVAGVRPPFDWATPLVIQPGRNPFAQILLMHSELRQRMGCEPAFAIPDMAIVNGRLSASSAILPKPMSLPKFTEIFQSLLRGFQLPEKQILSFASYSLRRFLPTLADIFMMEPEHRAAIGNWIETPNSSAASSGSSTRPKAQLTMAQRYSQDKCITAGYVKQRALVMLSMAQSELKITGATWSQLRTVAPAYDDVTREMRHPAWRPEEKPAVETAAAEAVDEDTVSGATSSDNAEPSTGDEEEPITTTSNVLRFAQTMSSCLHLVQRVAEHGALVPWCRNSAFKGPHITRGTGLSKTSGEICAGCFQRAPLSVVRAVRIGNMMAIQVRKQDELRQALKEAAVEDEICAYMSDVLKMTSIEDFVRFVSEAAYETELLTHILGKVASFKSDLLQLSRLRTAWRTEQRRIAGQGAEDMDEPLDASMQDSLLKQWVATYSQNLAAWLHPADSLLGRIYREFQTVNTPTVISIKEVKSLLIASRPSSEREVNLGGNVKPHLSDGAADGLSIASCVDYYWGLRILGYAHSIVGQYKTSSTQTPGAQVVYAPLSVNMDYADLCLKRSQVWQGGQRRGDERETSRAHGMGWPQGEALQKALTEMELQWTVGPVASQKRAVNESAGGGREEEAESLAKKVRTATTFQSAELCKKWNDQRGCPGEKEPALRRSAHRDSAILPVDLALAGWSHGDAARRDQQLKHRYLGFETYTVVWEAPAPSDPLDSGDLSANFGDIPLRRPTIYTVAILSDDCARETSMRYLKNVVHVKDAETMTGPLLRSFLRVFPDGCPILVGGTCPWSGRVDMRPTVFSEVPRIACEIEAELVALKQNSQVVKFVENTWATDDGFEEEARKYFQGDPVRTQAGEFGYLGRKGNMATIDAKMPVGVTLVEEKGIVRLVWQGKKPMPEKFQADGYFDLAFKPEDVMRASGKGAMATLGQEFRHPAVNLDKLTQGALHRFDADGRRFPALSYEPQSLLWSKLATWRPPCPTERASLMMLPLDAVAAVGVDSGKTAPQREARQNNLVGNSFHIPSLMMVLILLFQTVQTKGNQLPDPTWAHLGLEFDLRQSVRGTVWQPGLVETWPELIEPTTLVASMHELFLSQGLQLDHAVQARNVPAKAVALLQSYWVDTQMRKLPRDNQGIDWSMQRNKPATAMGLGSQRGGPHCAGTLPALVERGVGKVAHMAFALPLPSPFDSENVMDDDALYAARAMARLGPYVRIWQRRMKRALEALAKAFQPWDDLLVNLLDGRLRLSYLLRL</sequence>
<feature type="region of interest" description="Disordered" evidence="1">
    <location>
        <begin position="325"/>
        <end position="386"/>
    </location>
</feature>
<feature type="region of interest" description="Disordered" evidence="1">
    <location>
        <begin position="984"/>
        <end position="1030"/>
    </location>
</feature>
<keyword evidence="4" id="KW-1185">Reference proteome</keyword>
<feature type="compositionally biased region" description="Polar residues" evidence="1">
    <location>
        <begin position="336"/>
        <end position="356"/>
    </location>
</feature>
<proteinExistence type="predicted"/>
<evidence type="ECO:0000313" key="4">
    <source>
        <dbReference type="Proteomes" id="UP000654075"/>
    </source>
</evidence>
<dbReference type="Proteomes" id="UP000654075">
    <property type="component" value="Unassembled WGS sequence"/>
</dbReference>
<feature type="region of interest" description="Disordered" evidence="1">
    <location>
        <begin position="278"/>
        <end position="305"/>
    </location>
</feature>
<evidence type="ECO:0000313" key="3">
    <source>
        <dbReference type="EMBL" id="CAE8612721.1"/>
    </source>
</evidence>
<dbReference type="InterPro" id="IPR007959">
    <property type="entry name" value="Dino_Luciferase_N"/>
</dbReference>
<feature type="compositionally biased region" description="Polar residues" evidence="1">
    <location>
        <begin position="430"/>
        <end position="440"/>
    </location>
</feature>
<comment type="caution">
    <text evidence="3">The sequence shown here is derived from an EMBL/GenBank/DDBJ whole genome shotgun (WGS) entry which is preliminary data.</text>
</comment>
<feature type="compositionally biased region" description="Low complexity" evidence="1">
    <location>
        <begin position="281"/>
        <end position="299"/>
    </location>
</feature>
<feature type="region of interest" description="Disordered" evidence="1">
    <location>
        <begin position="226"/>
        <end position="255"/>
    </location>
</feature>
<reference evidence="3" key="1">
    <citation type="submission" date="2021-02" db="EMBL/GenBank/DDBJ databases">
        <authorList>
            <person name="Dougan E. K."/>
            <person name="Rhodes N."/>
            <person name="Thang M."/>
            <person name="Chan C."/>
        </authorList>
    </citation>
    <scope>NUCLEOTIDE SEQUENCE</scope>
</reference>
<feature type="region of interest" description="Disordered" evidence="1">
    <location>
        <begin position="420"/>
        <end position="445"/>
    </location>
</feature>
<dbReference type="EMBL" id="CAJNNV010025151">
    <property type="protein sequence ID" value="CAE8612721.1"/>
    <property type="molecule type" value="Genomic_DNA"/>
</dbReference>
<dbReference type="OrthoDB" id="427031at2759"/>
<dbReference type="Gene3D" id="3.40.50.150">
    <property type="entry name" value="Vaccinia Virus protein VP39"/>
    <property type="match status" value="1"/>
</dbReference>
<feature type="compositionally biased region" description="Basic and acidic residues" evidence="1">
    <location>
        <begin position="984"/>
        <end position="995"/>
    </location>
</feature>
<gene>
    <name evidence="3" type="ORF">PGLA1383_LOCUS30509</name>
</gene>
<evidence type="ECO:0000256" key="1">
    <source>
        <dbReference type="SAM" id="MobiDB-lite"/>
    </source>
</evidence>
<feature type="compositionally biased region" description="Polar residues" evidence="1">
    <location>
        <begin position="1010"/>
        <end position="1020"/>
    </location>
</feature>
<name>A0A813FEU5_POLGL</name>
<feature type="compositionally biased region" description="Low complexity" evidence="1">
    <location>
        <begin position="228"/>
        <end position="246"/>
    </location>
</feature>
<dbReference type="SUPFAM" id="SSF53335">
    <property type="entry name" value="S-adenosyl-L-methionine-dependent methyltransferases"/>
    <property type="match status" value="1"/>
</dbReference>
<evidence type="ECO:0000259" key="2">
    <source>
        <dbReference type="Pfam" id="PF05295"/>
    </source>
</evidence>